<keyword evidence="2" id="KW-0227">DNA damage</keyword>
<reference evidence="5 6" key="1">
    <citation type="journal article" date="2019" name="Int. J. Syst. Evol. Microbiol.">
        <title>The Global Catalogue of Microorganisms (GCM) 10K type strain sequencing project: providing services to taxonomists for standard genome sequencing and annotation.</title>
        <authorList>
            <consortium name="The Broad Institute Genomics Platform"/>
            <consortium name="The Broad Institute Genome Sequencing Center for Infectious Disease"/>
            <person name="Wu L."/>
            <person name="Ma J."/>
        </authorList>
    </citation>
    <scope>NUCLEOTIDE SEQUENCE [LARGE SCALE GENOMIC DNA]</scope>
    <source>
        <strain evidence="5 6">XZYJ18</strain>
    </source>
</reference>
<feature type="compositionally biased region" description="Basic and acidic residues" evidence="3">
    <location>
        <begin position="251"/>
        <end position="271"/>
    </location>
</feature>
<dbReference type="Gene3D" id="1.10.150.20">
    <property type="entry name" value="5' to 3' exonuclease, C-terminal subdomain"/>
    <property type="match status" value="1"/>
</dbReference>
<dbReference type="InterPro" id="IPR017961">
    <property type="entry name" value="DNA_pol_Y-fam_little_finger"/>
</dbReference>
<feature type="domain" description="UmuC" evidence="4">
    <location>
        <begin position="21"/>
        <end position="220"/>
    </location>
</feature>
<keyword evidence="2" id="KW-0460">Magnesium</keyword>
<dbReference type="GO" id="GO:0003887">
    <property type="term" value="F:DNA-directed DNA polymerase activity"/>
    <property type="evidence" value="ECO:0007669"/>
    <property type="project" value="UniProtKB-UniRule"/>
</dbReference>
<feature type="compositionally biased region" description="Low complexity" evidence="3">
    <location>
        <begin position="392"/>
        <end position="406"/>
    </location>
</feature>
<dbReference type="InterPro" id="IPR043502">
    <property type="entry name" value="DNA/RNA_pol_sf"/>
</dbReference>
<dbReference type="GO" id="GO:0005737">
    <property type="term" value="C:cytoplasm"/>
    <property type="evidence" value="ECO:0007669"/>
    <property type="project" value="UniProtKB-SubCell"/>
</dbReference>
<comment type="catalytic activity">
    <reaction evidence="2">
        <text>DNA(n) + a 2'-deoxyribonucleoside 5'-triphosphate = DNA(n+1) + diphosphate</text>
        <dbReference type="Rhea" id="RHEA:22508"/>
        <dbReference type="Rhea" id="RHEA-COMP:17339"/>
        <dbReference type="Rhea" id="RHEA-COMP:17340"/>
        <dbReference type="ChEBI" id="CHEBI:33019"/>
        <dbReference type="ChEBI" id="CHEBI:61560"/>
        <dbReference type="ChEBI" id="CHEBI:173112"/>
        <dbReference type="EC" id="2.7.7.7"/>
    </reaction>
</comment>
<feature type="binding site" evidence="2">
    <location>
        <position position="25"/>
    </location>
    <ligand>
        <name>Mg(2+)</name>
        <dbReference type="ChEBI" id="CHEBI:18420"/>
    </ligand>
</feature>
<dbReference type="GeneID" id="73046031"/>
<evidence type="ECO:0000259" key="4">
    <source>
        <dbReference type="PROSITE" id="PS50173"/>
    </source>
</evidence>
<dbReference type="Gene3D" id="3.30.70.270">
    <property type="match status" value="2"/>
</dbReference>
<dbReference type="RefSeq" id="WP_368410446.1">
    <property type="nucleotide sequence ID" value="NZ_CP100400.1"/>
</dbReference>
<dbReference type="InterPro" id="IPR024728">
    <property type="entry name" value="PolY_HhH_motif"/>
</dbReference>
<dbReference type="Gene3D" id="3.40.1170.60">
    <property type="match status" value="1"/>
</dbReference>
<keyword evidence="2" id="KW-0479">Metal-binding</keyword>
<dbReference type="CDD" id="cd03586">
    <property type="entry name" value="PolY_Pol_IV_kappa"/>
    <property type="match status" value="1"/>
</dbReference>
<dbReference type="HAMAP" id="MF_01113">
    <property type="entry name" value="DNApol_IV"/>
    <property type="match status" value="1"/>
</dbReference>
<keyword evidence="2 5" id="KW-0808">Transferase</keyword>
<gene>
    <name evidence="5" type="primary">dinB</name>
    <name evidence="2" type="synonym">dbh</name>
    <name evidence="5" type="ORF">ACFO9K_01490</name>
</gene>
<keyword evidence="2 5" id="KW-0548">Nucleotidyltransferase</keyword>
<keyword evidence="2" id="KW-0234">DNA repair</keyword>
<dbReference type="Gene3D" id="3.30.1490.100">
    <property type="entry name" value="DNA polymerase, Y-family, little finger domain"/>
    <property type="match status" value="1"/>
</dbReference>
<evidence type="ECO:0000256" key="1">
    <source>
        <dbReference type="ARBA" id="ARBA00010945"/>
    </source>
</evidence>
<dbReference type="Pfam" id="PF11798">
    <property type="entry name" value="IMS_HHH"/>
    <property type="match status" value="1"/>
</dbReference>
<keyword evidence="2" id="KW-0238">DNA-binding</keyword>
<dbReference type="PROSITE" id="PS50173">
    <property type="entry name" value="UMUC"/>
    <property type="match status" value="1"/>
</dbReference>
<dbReference type="AlphaFoldDB" id="A0ABD5PWQ8"/>
<comment type="function">
    <text evidence="2">Poorly processive, error-prone DNA polymerase involved in untargeted mutagenesis. Copies undamaged DNA at stalled replication forks, which arise in vivo from mismatched or misaligned primer ends. These misaligned primers can be extended by PolIV. Exhibits no 3'-5' exonuclease (proofreading) activity. May be involved in translesional synthesis.</text>
</comment>
<dbReference type="GO" id="GO:0003677">
    <property type="term" value="F:DNA binding"/>
    <property type="evidence" value="ECO:0007669"/>
    <property type="project" value="UniProtKB-UniRule"/>
</dbReference>
<keyword evidence="2" id="KW-0515">Mutator protein</keyword>
<feature type="compositionally biased region" description="Acidic residues" evidence="3">
    <location>
        <begin position="529"/>
        <end position="539"/>
    </location>
</feature>
<keyword evidence="6" id="KW-1185">Reference proteome</keyword>
<comment type="subcellular location">
    <subcellularLocation>
        <location evidence="2">Cytoplasm</location>
    </subcellularLocation>
</comment>
<evidence type="ECO:0000313" key="6">
    <source>
        <dbReference type="Proteomes" id="UP001595945"/>
    </source>
</evidence>
<dbReference type="GO" id="GO:0006281">
    <property type="term" value="P:DNA repair"/>
    <property type="evidence" value="ECO:0007669"/>
    <property type="project" value="UniProtKB-UniRule"/>
</dbReference>
<evidence type="ECO:0000256" key="2">
    <source>
        <dbReference type="HAMAP-Rule" id="MF_01113"/>
    </source>
</evidence>
<organism evidence="5 6">
    <name type="scientific">Halorussus aquaticus</name>
    <dbReference type="NCBI Taxonomy" id="2953748"/>
    <lineage>
        <taxon>Archaea</taxon>
        <taxon>Methanobacteriati</taxon>
        <taxon>Methanobacteriota</taxon>
        <taxon>Stenosarchaea group</taxon>
        <taxon>Halobacteria</taxon>
        <taxon>Halobacteriales</taxon>
        <taxon>Haladaptataceae</taxon>
        <taxon>Halorussus</taxon>
    </lineage>
</organism>
<feature type="region of interest" description="Disordered" evidence="3">
    <location>
        <begin position="378"/>
        <end position="554"/>
    </location>
</feature>
<comment type="similarity">
    <text evidence="1 2">Belongs to the DNA polymerase type-Y family.</text>
</comment>
<name>A0ABD5PWQ8_9EURY</name>
<dbReference type="EMBL" id="JBHSHT010000001">
    <property type="protein sequence ID" value="MFC4822926.1"/>
    <property type="molecule type" value="Genomic_DNA"/>
</dbReference>
<dbReference type="Pfam" id="PF11799">
    <property type="entry name" value="IMS_C"/>
    <property type="match status" value="1"/>
</dbReference>
<dbReference type="Proteomes" id="UP001595945">
    <property type="component" value="Unassembled WGS sequence"/>
</dbReference>
<dbReference type="Pfam" id="PF00817">
    <property type="entry name" value="IMS"/>
    <property type="match status" value="1"/>
</dbReference>
<dbReference type="InterPro" id="IPR022880">
    <property type="entry name" value="DNApol_IV"/>
</dbReference>
<dbReference type="SUPFAM" id="SSF56672">
    <property type="entry name" value="DNA/RNA polymerases"/>
    <property type="match status" value="1"/>
</dbReference>
<keyword evidence="2" id="KW-0235">DNA replication</keyword>
<dbReference type="InterPro" id="IPR043128">
    <property type="entry name" value="Rev_trsase/Diguanyl_cyclase"/>
</dbReference>
<comment type="cofactor">
    <cofactor evidence="2">
        <name>Mg(2+)</name>
        <dbReference type="ChEBI" id="CHEBI:18420"/>
    </cofactor>
    <text evidence="2">Binds 2 magnesium ions per subunit.</text>
</comment>
<dbReference type="InterPro" id="IPR050116">
    <property type="entry name" value="DNA_polymerase-Y"/>
</dbReference>
<dbReference type="SUPFAM" id="SSF100879">
    <property type="entry name" value="Lesion bypass DNA polymerase (Y-family), little finger domain"/>
    <property type="match status" value="1"/>
</dbReference>
<comment type="caution">
    <text evidence="5">The sequence shown here is derived from an EMBL/GenBank/DDBJ whole genome shotgun (WGS) entry which is preliminary data.</text>
</comment>
<dbReference type="NCBIfam" id="NF002677">
    <property type="entry name" value="PRK02406.1"/>
    <property type="match status" value="1"/>
</dbReference>
<keyword evidence="2" id="KW-0963">Cytoplasm</keyword>
<sequence length="554" mass="58904">MTGGGSHLPGTPDEEGDDPIVLHVDMDCFYAACERRREPQLEGEPVVVGMGYEGGQTHGAVATASYEAREYGVESAQAISTALERLPRMADAEDPDTDVDPDDAGYYRPVDMDHYEAVSAEVKEILHESADVVREVSIDEAYLDVTDRTGWEVAEGFARHVKHRIDREVGVTASVGVAPNMSAAKIASDHDKPDGLVVVRPDEVSEFLAPLDVGEIHGVGPVTARELREMGIETAADLAAADRADLRSRFGERGAEMHRRARGEDEREVTPRGRPKSLSRESAFTEATDDDERKREQVRTLAEAVADRSRRKGAMYRTIGIKAVTPPYDVNTRAKSLPGPVDDPGLVEEVALELLAEFAGVEVRKVGVRVSNLSFADAEQSSLGDGWGTNGGETDSSGSDETGSESASRRSVEEADDEDDSDAQRSLGDQWETSDVERAEEASSNGGMAAGESSNGVTTDGRTADAKCSNAPTDGEADGGDPADPDRDGQLSLRDAWAGDDVASDEGAENDAADDDRDADSDGISPPDADGDSGGDADLDGQVSLGVFESDSTR</sequence>
<dbReference type="GO" id="GO:0000287">
    <property type="term" value="F:magnesium ion binding"/>
    <property type="evidence" value="ECO:0007669"/>
    <property type="project" value="UniProtKB-UniRule"/>
</dbReference>
<feature type="compositionally biased region" description="Polar residues" evidence="3">
    <location>
        <begin position="442"/>
        <end position="461"/>
    </location>
</feature>
<dbReference type="PANTHER" id="PTHR11076">
    <property type="entry name" value="DNA REPAIR POLYMERASE UMUC / TRANSFERASE FAMILY MEMBER"/>
    <property type="match status" value="1"/>
</dbReference>
<dbReference type="InterPro" id="IPR001126">
    <property type="entry name" value="UmuC"/>
</dbReference>
<dbReference type="GO" id="GO:0006261">
    <property type="term" value="P:DNA-templated DNA replication"/>
    <property type="evidence" value="ECO:0007669"/>
    <property type="project" value="UniProtKB-UniRule"/>
</dbReference>
<feature type="region of interest" description="Disordered" evidence="3">
    <location>
        <begin position="251"/>
        <end position="296"/>
    </location>
</feature>
<dbReference type="PANTHER" id="PTHR11076:SF33">
    <property type="entry name" value="DNA POLYMERASE KAPPA"/>
    <property type="match status" value="1"/>
</dbReference>
<comment type="subunit">
    <text evidence="2">Monomer.</text>
</comment>
<keyword evidence="2" id="KW-0239">DNA-directed DNA polymerase</keyword>
<feature type="compositionally biased region" description="Acidic residues" evidence="3">
    <location>
        <begin position="502"/>
        <end position="521"/>
    </location>
</feature>
<feature type="site" description="Substrate discrimination" evidence="2">
    <location>
        <position position="30"/>
    </location>
</feature>
<evidence type="ECO:0000313" key="5">
    <source>
        <dbReference type="EMBL" id="MFC4822926.1"/>
    </source>
</evidence>
<accession>A0ABD5PWQ8</accession>
<protein>
    <recommendedName>
        <fullName evidence="2">DNA polymerase IV</fullName>
        <shortName evidence="2">Pol IV</shortName>
        <ecNumber evidence="2">2.7.7.7</ecNumber>
    </recommendedName>
</protein>
<feature type="binding site" evidence="2">
    <location>
        <position position="139"/>
    </location>
    <ligand>
        <name>Mg(2+)</name>
        <dbReference type="ChEBI" id="CHEBI:18420"/>
    </ligand>
</feature>
<dbReference type="InterPro" id="IPR036775">
    <property type="entry name" value="DNA_pol_Y-fam_lit_finger_sf"/>
</dbReference>
<dbReference type="EC" id="2.7.7.7" evidence="2"/>
<feature type="active site" evidence="2">
    <location>
        <position position="140"/>
    </location>
</feature>
<proteinExistence type="inferred from homology"/>
<evidence type="ECO:0000256" key="3">
    <source>
        <dbReference type="SAM" id="MobiDB-lite"/>
    </source>
</evidence>